<dbReference type="EMBL" id="JH159164">
    <property type="protein sequence ID" value="EGZ06111.1"/>
    <property type="molecule type" value="Genomic_DNA"/>
</dbReference>
<dbReference type="GeneID" id="20642842"/>
<reference evidence="3 4" key="1">
    <citation type="journal article" date="2006" name="Science">
        <title>Phytophthora genome sequences uncover evolutionary origins and mechanisms of pathogenesis.</title>
        <authorList>
            <person name="Tyler B.M."/>
            <person name="Tripathy S."/>
            <person name="Zhang X."/>
            <person name="Dehal P."/>
            <person name="Jiang R.H."/>
            <person name="Aerts A."/>
            <person name="Arredondo F.D."/>
            <person name="Baxter L."/>
            <person name="Bensasson D."/>
            <person name="Beynon J.L."/>
            <person name="Chapman J."/>
            <person name="Damasceno C.M."/>
            <person name="Dorrance A.E."/>
            <person name="Dou D."/>
            <person name="Dickerman A.W."/>
            <person name="Dubchak I.L."/>
            <person name="Garbelotto M."/>
            <person name="Gijzen M."/>
            <person name="Gordon S.G."/>
            <person name="Govers F."/>
            <person name="Grunwald N.J."/>
            <person name="Huang W."/>
            <person name="Ivors K.L."/>
            <person name="Jones R.W."/>
            <person name="Kamoun S."/>
            <person name="Krampis K."/>
            <person name="Lamour K.H."/>
            <person name="Lee M.K."/>
            <person name="McDonald W.H."/>
            <person name="Medina M."/>
            <person name="Meijer H.J."/>
            <person name="Nordberg E.K."/>
            <person name="Maclean D.J."/>
            <person name="Ospina-Giraldo M.D."/>
            <person name="Morris P.F."/>
            <person name="Phuntumart V."/>
            <person name="Putnam N.H."/>
            <person name="Rash S."/>
            <person name="Rose J.K."/>
            <person name="Sakihama Y."/>
            <person name="Salamov A.A."/>
            <person name="Savidor A."/>
            <person name="Scheuring C.F."/>
            <person name="Smith B.M."/>
            <person name="Sobral B.W."/>
            <person name="Terry A."/>
            <person name="Torto-Alalibo T.A."/>
            <person name="Win J."/>
            <person name="Xu Z."/>
            <person name="Zhang H."/>
            <person name="Grigoriev I.V."/>
            <person name="Rokhsar D.S."/>
            <person name="Boore J.L."/>
        </authorList>
    </citation>
    <scope>NUCLEOTIDE SEQUENCE [LARGE SCALE GENOMIC DNA]</scope>
    <source>
        <strain evidence="3 4">P6497</strain>
    </source>
</reference>
<evidence type="ECO:0000313" key="4">
    <source>
        <dbReference type="Proteomes" id="UP000002640"/>
    </source>
</evidence>
<evidence type="ECO:0000256" key="2">
    <source>
        <dbReference type="SAM" id="MobiDB-lite"/>
    </source>
</evidence>
<feature type="region of interest" description="Disordered" evidence="2">
    <location>
        <begin position="133"/>
        <end position="153"/>
    </location>
</feature>
<protein>
    <submittedName>
        <fullName evidence="3">Uncharacterized protein</fullName>
    </submittedName>
</protein>
<dbReference type="KEGG" id="psoj:PHYSODRAFT_307161"/>
<accession>G5AD57</accession>
<sequence length="316" mass="36074">MQTLEQRRAAEKERHRKSMARKRAEDKATLLARREECAALIVQQRPLLAVSWYQRECEKLEVLSPWSVFGGPTDSDDAVFKPATKLSLLHDKYTDLVELGNAIHRENAELQQALNKYEVFESLVDGDLTRVASDQHKTQQQSEAPSSQRTNSGGCWVQFTEDEDPFYYEAVDASACHDAVVECYPLCVSHHTRFMQLEQPQQFFGWNVQRLADRAWTTEFVGDEAWRVFNTRELYERQHSARVVMHVLQCMDEHTTVALQSLPAPDNSVARRCLTLASKISMDGEGRLCVDILLLGIKPPEDMAQQSGAQLVQDLY</sequence>
<dbReference type="InParanoid" id="G5AD57"/>
<keyword evidence="1" id="KW-0175">Coiled coil</keyword>
<keyword evidence="4" id="KW-1185">Reference proteome</keyword>
<feature type="compositionally biased region" description="Basic and acidic residues" evidence="2">
    <location>
        <begin position="1"/>
        <end position="13"/>
    </location>
</feature>
<dbReference type="SMR" id="G5AD57"/>
<dbReference type="RefSeq" id="XP_009538008.1">
    <property type="nucleotide sequence ID" value="XM_009539713.1"/>
</dbReference>
<dbReference type="AlphaFoldDB" id="G5AD57"/>
<gene>
    <name evidence="3" type="ORF">PHYSODRAFT_307161</name>
</gene>
<feature type="coiled-coil region" evidence="1">
    <location>
        <begin position="96"/>
        <end position="123"/>
    </location>
</feature>
<proteinExistence type="predicted"/>
<evidence type="ECO:0000313" key="3">
    <source>
        <dbReference type="EMBL" id="EGZ06111.1"/>
    </source>
</evidence>
<feature type="compositionally biased region" description="Polar residues" evidence="2">
    <location>
        <begin position="138"/>
        <end position="153"/>
    </location>
</feature>
<feature type="region of interest" description="Disordered" evidence="2">
    <location>
        <begin position="1"/>
        <end position="25"/>
    </location>
</feature>
<dbReference type="Proteomes" id="UP000002640">
    <property type="component" value="Unassembled WGS sequence"/>
</dbReference>
<name>G5AD57_PHYSP</name>
<evidence type="ECO:0000256" key="1">
    <source>
        <dbReference type="SAM" id="Coils"/>
    </source>
</evidence>
<organism evidence="3 4">
    <name type="scientific">Phytophthora sojae (strain P6497)</name>
    <name type="common">Soybean stem and root rot agent</name>
    <name type="synonym">Phytophthora megasperma f. sp. glycines</name>
    <dbReference type="NCBI Taxonomy" id="1094619"/>
    <lineage>
        <taxon>Eukaryota</taxon>
        <taxon>Sar</taxon>
        <taxon>Stramenopiles</taxon>
        <taxon>Oomycota</taxon>
        <taxon>Peronosporomycetes</taxon>
        <taxon>Peronosporales</taxon>
        <taxon>Peronosporaceae</taxon>
        <taxon>Phytophthora</taxon>
    </lineage>
</organism>